<gene>
    <name evidence="2" type="ORF">SAMN04487860_10720</name>
</gene>
<feature type="transmembrane region" description="Helical" evidence="1">
    <location>
        <begin position="153"/>
        <end position="169"/>
    </location>
</feature>
<evidence type="ECO:0008006" key="4">
    <source>
        <dbReference type="Google" id="ProtNLM"/>
    </source>
</evidence>
<reference evidence="2 3" key="1">
    <citation type="submission" date="2016-11" db="EMBL/GenBank/DDBJ databases">
        <authorList>
            <person name="Jaros S."/>
            <person name="Januszkiewicz K."/>
            <person name="Wedrychowicz H."/>
        </authorList>
    </citation>
    <scope>NUCLEOTIDE SEQUENCE [LARGE SCALE GENOMIC DNA]</scope>
    <source>
        <strain evidence="2 3">Y1</strain>
    </source>
</reference>
<proteinExistence type="predicted"/>
<keyword evidence="1" id="KW-0812">Transmembrane</keyword>
<accession>A0A1M7K128</accession>
<feature type="transmembrane region" description="Helical" evidence="1">
    <location>
        <begin position="176"/>
        <end position="200"/>
    </location>
</feature>
<organism evidence="2 3">
    <name type="scientific">Ruminococcus flavefaciens</name>
    <dbReference type="NCBI Taxonomy" id="1265"/>
    <lineage>
        <taxon>Bacteria</taxon>
        <taxon>Bacillati</taxon>
        <taxon>Bacillota</taxon>
        <taxon>Clostridia</taxon>
        <taxon>Eubacteriales</taxon>
        <taxon>Oscillospiraceae</taxon>
        <taxon>Ruminococcus</taxon>
    </lineage>
</organism>
<evidence type="ECO:0000313" key="3">
    <source>
        <dbReference type="Proteomes" id="UP000184394"/>
    </source>
</evidence>
<dbReference type="EMBL" id="FRCT01000007">
    <property type="protein sequence ID" value="SHM58663.1"/>
    <property type="molecule type" value="Genomic_DNA"/>
</dbReference>
<name>A0A1M7K128_RUMFL</name>
<feature type="transmembrane region" description="Helical" evidence="1">
    <location>
        <begin position="220"/>
        <end position="242"/>
    </location>
</feature>
<feature type="transmembrane region" description="Helical" evidence="1">
    <location>
        <begin position="86"/>
        <end position="103"/>
    </location>
</feature>
<feature type="transmembrane region" description="Helical" evidence="1">
    <location>
        <begin position="115"/>
        <end position="133"/>
    </location>
</feature>
<sequence length="389" mass="45304">MTRSEKGVSFSISSVCFLIYFLLKPFYIFDSGTLQPGDFFLLMSFAFLVYERKRGLRNDDYVFGVFLLCVIIINSIYFLIFRSSFFVKSCLYYVFNYIVILCFRHFMYNKPWLNALGLVCKMNLLIQLAIFLLHKGSYWEGTYRYMGTYTDPNQLGFAIISTLSILFLLKDKWKYLFVLVALFLIMQTSSSGMLIALFILVSMDSMIMLKRAMDNGGISYTVLFLIILGIGGVIALFMLDIIHIDWDHFRVSDKLNSNNSVLQSFINDRALNVAQDHPEYFLFGYGEGFQFPRYGHQEEMHSTWISLCYYYGIVPFCILLAWIYSNVRRIKLEVLPIYCAIFLEAFTLVNHRQASFWMIILLANVCCRDDSDNGYEFYDVLENEGNKSA</sequence>
<evidence type="ECO:0000256" key="1">
    <source>
        <dbReference type="SAM" id="Phobius"/>
    </source>
</evidence>
<feature type="transmembrane region" description="Helical" evidence="1">
    <location>
        <begin position="303"/>
        <end position="324"/>
    </location>
</feature>
<dbReference type="AlphaFoldDB" id="A0A1M7K128"/>
<evidence type="ECO:0000313" key="2">
    <source>
        <dbReference type="EMBL" id="SHM58663.1"/>
    </source>
</evidence>
<feature type="transmembrane region" description="Helical" evidence="1">
    <location>
        <begin position="62"/>
        <end position="80"/>
    </location>
</feature>
<keyword evidence="1" id="KW-1133">Transmembrane helix</keyword>
<feature type="transmembrane region" description="Helical" evidence="1">
    <location>
        <begin position="7"/>
        <end position="27"/>
    </location>
</feature>
<protein>
    <recommendedName>
        <fullName evidence="4">O-antigen ligase</fullName>
    </recommendedName>
</protein>
<dbReference type="Proteomes" id="UP000184394">
    <property type="component" value="Unassembled WGS sequence"/>
</dbReference>
<keyword evidence="1" id="KW-0472">Membrane</keyword>